<evidence type="ECO:0000313" key="3">
    <source>
        <dbReference type="EMBL" id="QJD96099.1"/>
    </source>
</evidence>
<feature type="region of interest" description="Disordered" evidence="1">
    <location>
        <begin position="194"/>
        <end position="215"/>
    </location>
</feature>
<gene>
    <name evidence="3" type="ORF">HH214_09540</name>
</gene>
<evidence type="ECO:0000256" key="1">
    <source>
        <dbReference type="SAM" id="MobiDB-lite"/>
    </source>
</evidence>
<feature type="chain" id="PRO_5029511411" description="TerB family tellurite resistance protein" evidence="2">
    <location>
        <begin position="21"/>
        <end position="215"/>
    </location>
</feature>
<evidence type="ECO:0008006" key="5">
    <source>
        <dbReference type="Google" id="ProtNLM"/>
    </source>
</evidence>
<name>A0A7L5E1C4_9SPHI</name>
<organism evidence="3 4">
    <name type="scientific">Mucilaginibacter robiniae</name>
    <dbReference type="NCBI Taxonomy" id="2728022"/>
    <lineage>
        <taxon>Bacteria</taxon>
        <taxon>Pseudomonadati</taxon>
        <taxon>Bacteroidota</taxon>
        <taxon>Sphingobacteriia</taxon>
        <taxon>Sphingobacteriales</taxon>
        <taxon>Sphingobacteriaceae</taxon>
        <taxon>Mucilaginibacter</taxon>
    </lineage>
</organism>
<dbReference type="Proteomes" id="UP000503278">
    <property type="component" value="Chromosome"/>
</dbReference>
<keyword evidence="2" id="KW-0732">Signal</keyword>
<reference evidence="3 4" key="1">
    <citation type="submission" date="2020-04" db="EMBL/GenBank/DDBJ databases">
        <title>Genome sequencing of novel species.</title>
        <authorList>
            <person name="Heo J."/>
            <person name="Kim S.-J."/>
            <person name="Kim J.-S."/>
            <person name="Hong S.-B."/>
            <person name="Kwon S.-W."/>
        </authorList>
    </citation>
    <scope>NUCLEOTIDE SEQUENCE [LARGE SCALE GENOMIC DNA]</scope>
    <source>
        <strain evidence="3 4">F39-2</strain>
    </source>
</reference>
<dbReference type="KEGG" id="mrob:HH214_09540"/>
<evidence type="ECO:0000313" key="4">
    <source>
        <dbReference type="Proteomes" id="UP000503278"/>
    </source>
</evidence>
<keyword evidence="4" id="KW-1185">Reference proteome</keyword>
<evidence type="ECO:0000256" key="2">
    <source>
        <dbReference type="SAM" id="SignalP"/>
    </source>
</evidence>
<dbReference type="RefSeq" id="WP_169607196.1">
    <property type="nucleotide sequence ID" value="NZ_CP051682.1"/>
</dbReference>
<dbReference type="EMBL" id="CP051682">
    <property type="protein sequence ID" value="QJD96099.1"/>
    <property type="molecule type" value="Genomic_DNA"/>
</dbReference>
<dbReference type="AlphaFoldDB" id="A0A7L5E1C4"/>
<sequence>MKKLSMIFLFTGLAGNVLYAQGTGSIFDQQSTKFKLMLAQIAAYQVMLSGLQTGYRITETGLNTAHDLKSGSFNLNQAYLNSLKQVSPVIQSNPKGKAMIAMQANIQNLFSRELTWQQQQKIMNAAELTYIVQVQQNLLRQCNQDMNDLSQVLTPGQLQLNDHQRLERIDHLYARMQDKQAFAISFTSRCRQMAQSRKRSTNDRNQLKKLYGIHS</sequence>
<feature type="signal peptide" evidence="2">
    <location>
        <begin position="1"/>
        <end position="20"/>
    </location>
</feature>
<proteinExistence type="predicted"/>
<accession>A0A7L5E1C4</accession>
<protein>
    <recommendedName>
        <fullName evidence="5">TerB family tellurite resistance protein</fullName>
    </recommendedName>
</protein>